<dbReference type="SUPFAM" id="SSF52151">
    <property type="entry name" value="FabD/lysophospholipase-like"/>
    <property type="match status" value="1"/>
</dbReference>
<dbReference type="GO" id="GO:0004315">
    <property type="term" value="F:3-oxoacyl-[acyl-carrier-protein] synthase activity"/>
    <property type="evidence" value="ECO:0007669"/>
    <property type="project" value="InterPro"/>
</dbReference>
<dbReference type="Pfam" id="PF21089">
    <property type="entry name" value="PKS_DH_N"/>
    <property type="match status" value="1"/>
</dbReference>
<evidence type="ECO:0000256" key="5">
    <source>
        <dbReference type="ARBA" id="ARBA00023268"/>
    </source>
</evidence>
<dbReference type="InterPro" id="IPR032821">
    <property type="entry name" value="PKS_assoc"/>
</dbReference>
<dbReference type="SMART" id="SM00823">
    <property type="entry name" value="PKS_PP"/>
    <property type="match status" value="2"/>
</dbReference>
<dbReference type="PATRIC" id="fig|909613.9.peg.3666"/>
<feature type="domain" description="Ketosynthase family 3 (KS3)" evidence="10">
    <location>
        <begin position="307"/>
        <end position="731"/>
    </location>
</feature>
<accession>W7J4H9</accession>
<dbReference type="Pfam" id="PF08659">
    <property type="entry name" value="KR"/>
    <property type="match status" value="2"/>
</dbReference>
<keyword evidence="1" id="KW-0596">Phosphopantetheine</keyword>
<dbReference type="CDD" id="cd00833">
    <property type="entry name" value="PKS"/>
    <property type="match status" value="1"/>
</dbReference>
<dbReference type="InterPro" id="IPR049551">
    <property type="entry name" value="PKS_DH_C"/>
</dbReference>
<dbReference type="SUPFAM" id="SSF53901">
    <property type="entry name" value="Thiolase-like"/>
    <property type="match status" value="1"/>
</dbReference>
<dbReference type="EC" id="2.3.1.39" evidence="12"/>
<dbReference type="Pfam" id="PF00698">
    <property type="entry name" value="Acyl_transf_1"/>
    <property type="match status" value="1"/>
</dbReference>
<dbReference type="Gene3D" id="3.40.50.720">
    <property type="entry name" value="NAD(P)-binding Rossmann-like Domain"/>
    <property type="match status" value="2"/>
</dbReference>
<proteinExistence type="predicted"/>
<evidence type="ECO:0000313" key="12">
    <source>
        <dbReference type="EMBL" id="EWC61039.1"/>
    </source>
</evidence>
<dbReference type="InterPro" id="IPR036736">
    <property type="entry name" value="ACP-like_sf"/>
</dbReference>
<evidence type="ECO:0000256" key="6">
    <source>
        <dbReference type="ARBA" id="ARBA00023315"/>
    </source>
</evidence>
<dbReference type="GO" id="GO:0004314">
    <property type="term" value="F:[acyl-carrier-protein] S-malonyltransferase activity"/>
    <property type="evidence" value="ECO:0007669"/>
    <property type="project" value="UniProtKB-EC"/>
</dbReference>
<dbReference type="STRING" id="909613.UO65_3665"/>
<dbReference type="PROSITE" id="PS52004">
    <property type="entry name" value="KS3_2"/>
    <property type="match status" value="1"/>
</dbReference>
<evidence type="ECO:0000256" key="8">
    <source>
        <dbReference type="SAM" id="MobiDB-lite"/>
    </source>
</evidence>
<dbReference type="InterPro" id="IPR020807">
    <property type="entry name" value="PKS_DH"/>
</dbReference>
<dbReference type="GO" id="GO:0006633">
    <property type="term" value="P:fatty acid biosynthetic process"/>
    <property type="evidence" value="ECO:0007669"/>
    <property type="project" value="InterPro"/>
</dbReference>
<dbReference type="SUPFAM" id="SSF51735">
    <property type="entry name" value="NAD(P)-binding Rossmann-fold domains"/>
    <property type="match status" value="3"/>
</dbReference>
<dbReference type="InterPro" id="IPR014031">
    <property type="entry name" value="Ketoacyl_synth_C"/>
</dbReference>
<dbReference type="InterPro" id="IPR050091">
    <property type="entry name" value="PKS_NRPS_Biosynth_Enz"/>
</dbReference>
<feature type="active site" description="Proton donor; for dehydratase activity" evidence="7">
    <location>
        <position position="1343"/>
    </location>
</feature>
<dbReference type="PROSITE" id="PS00606">
    <property type="entry name" value="KS3_1"/>
    <property type="match status" value="1"/>
</dbReference>
<keyword evidence="4" id="KW-0677">Repeat</keyword>
<keyword evidence="3 12" id="KW-0808">Transferase</keyword>
<dbReference type="InterPro" id="IPR006162">
    <property type="entry name" value="Ppantetheine_attach_site"/>
</dbReference>
<dbReference type="Gene3D" id="3.10.129.110">
    <property type="entry name" value="Polyketide synthase dehydratase"/>
    <property type="match status" value="1"/>
</dbReference>
<gene>
    <name evidence="12" type="ORF">UO65_3665</name>
</gene>
<dbReference type="InterPro" id="IPR049900">
    <property type="entry name" value="PKS_mFAS_DH"/>
</dbReference>
<dbReference type="PROSITE" id="PS00012">
    <property type="entry name" value="PHOSPHOPANTETHEINE"/>
    <property type="match status" value="1"/>
</dbReference>
<dbReference type="InterPro" id="IPR036291">
    <property type="entry name" value="NAD(P)-bd_dom_sf"/>
</dbReference>
<evidence type="ECO:0000256" key="1">
    <source>
        <dbReference type="ARBA" id="ARBA00022450"/>
    </source>
</evidence>
<evidence type="ECO:0000313" key="13">
    <source>
        <dbReference type="Proteomes" id="UP000019277"/>
    </source>
</evidence>
<dbReference type="FunFam" id="1.10.1200.10:FF:000007">
    <property type="entry name" value="Probable polyketide synthase pks17"/>
    <property type="match status" value="2"/>
</dbReference>
<evidence type="ECO:0000256" key="2">
    <source>
        <dbReference type="ARBA" id="ARBA00022553"/>
    </source>
</evidence>
<dbReference type="PANTHER" id="PTHR43775:SF51">
    <property type="entry name" value="INACTIVE PHENOLPHTHIOCEROL SYNTHESIS POLYKETIDE SYNTHASE TYPE I PKS1-RELATED"/>
    <property type="match status" value="1"/>
</dbReference>
<dbReference type="SUPFAM" id="SSF47336">
    <property type="entry name" value="ACP-like"/>
    <property type="match status" value="2"/>
</dbReference>
<dbReference type="Gene3D" id="1.10.1200.10">
    <property type="entry name" value="ACP-like"/>
    <property type="match status" value="2"/>
</dbReference>
<dbReference type="InterPro" id="IPR016036">
    <property type="entry name" value="Malonyl_transacylase_ACP-bd"/>
</dbReference>
<evidence type="ECO:0000256" key="4">
    <source>
        <dbReference type="ARBA" id="ARBA00022737"/>
    </source>
</evidence>
<protein>
    <submittedName>
        <fullName evidence="12">Malonyl CoA-acyl carrier protein transacylase</fullName>
        <ecNumber evidence="12">2.3.1.39</ecNumber>
    </submittedName>
</protein>
<dbReference type="Gene3D" id="3.30.70.3290">
    <property type="match status" value="1"/>
</dbReference>
<name>W7J4H9_9PSEU</name>
<comment type="caution">
    <text evidence="12">The sequence shown here is derived from an EMBL/GenBank/DDBJ whole genome shotgun (WGS) entry which is preliminary data.</text>
</comment>
<evidence type="ECO:0000259" key="9">
    <source>
        <dbReference type="PROSITE" id="PS50075"/>
    </source>
</evidence>
<dbReference type="SMART" id="SM01294">
    <property type="entry name" value="PKS_PP_betabranch"/>
    <property type="match status" value="2"/>
</dbReference>
<dbReference type="Pfam" id="PF16197">
    <property type="entry name" value="KAsynt_C_assoc"/>
    <property type="match status" value="1"/>
</dbReference>
<dbReference type="PROSITE" id="PS52019">
    <property type="entry name" value="PKS_MFAS_DH"/>
    <property type="match status" value="1"/>
</dbReference>
<dbReference type="InterPro" id="IPR016039">
    <property type="entry name" value="Thiolase-like"/>
</dbReference>
<evidence type="ECO:0000259" key="10">
    <source>
        <dbReference type="PROSITE" id="PS52004"/>
    </source>
</evidence>
<dbReference type="InterPro" id="IPR009081">
    <property type="entry name" value="PP-bd_ACP"/>
</dbReference>
<dbReference type="Pfam" id="PF22953">
    <property type="entry name" value="SpnB_Rossmann"/>
    <property type="match status" value="1"/>
</dbReference>
<dbReference type="SMART" id="SM00825">
    <property type="entry name" value="PKS_KS"/>
    <property type="match status" value="1"/>
</dbReference>
<feature type="domain" description="PKS/mFAS DH" evidence="11">
    <location>
        <begin position="1145"/>
        <end position="1421"/>
    </location>
</feature>
<dbReference type="Gene3D" id="3.40.47.10">
    <property type="match status" value="1"/>
</dbReference>
<dbReference type="CDD" id="cd08956">
    <property type="entry name" value="KR_3_FAS_SDR_x"/>
    <property type="match status" value="1"/>
</dbReference>
<dbReference type="InterPro" id="IPR013968">
    <property type="entry name" value="PKS_KR"/>
</dbReference>
<dbReference type="InterPro" id="IPR014030">
    <property type="entry name" value="Ketoacyl_synth_N"/>
</dbReference>
<organism evidence="12 13">
    <name type="scientific">Actinokineospora spheciospongiae</name>
    <dbReference type="NCBI Taxonomy" id="909613"/>
    <lineage>
        <taxon>Bacteria</taxon>
        <taxon>Bacillati</taxon>
        <taxon>Actinomycetota</taxon>
        <taxon>Actinomycetes</taxon>
        <taxon>Pseudonocardiales</taxon>
        <taxon>Pseudonocardiaceae</taxon>
        <taxon>Actinokineospora</taxon>
    </lineage>
</organism>
<dbReference type="Pfam" id="PF14765">
    <property type="entry name" value="PS-DH"/>
    <property type="match status" value="1"/>
</dbReference>
<feature type="domain" description="Carrier" evidence="9">
    <location>
        <begin position="214"/>
        <end position="289"/>
    </location>
</feature>
<dbReference type="Gene3D" id="3.40.366.10">
    <property type="entry name" value="Malonyl-Coenzyme A Acyl Carrier Protein, domain 2"/>
    <property type="match status" value="1"/>
</dbReference>
<keyword evidence="5" id="KW-0511">Multifunctional enzyme</keyword>
<dbReference type="PROSITE" id="PS50075">
    <property type="entry name" value="CARRIER"/>
    <property type="match status" value="2"/>
</dbReference>
<feature type="region of interest" description="N-terminal hotdog fold" evidence="7">
    <location>
        <begin position="1145"/>
        <end position="1270"/>
    </location>
</feature>
<dbReference type="SMART" id="SM00826">
    <property type="entry name" value="PKS_DH"/>
    <property type="match status" value="1"/>
</dbReference>
<sequence length="2080" mass="212647">MACDAADRDALAALVATRDWSGVVHTAGVVDDGVLSSLTPERVERVLRPKVDAAWNLHELTTGMDLSMFVLFSSAAGVFGNPGQGNYAAANAFLDALAAHRRSLGLPAVSLAWGAWASGMAGALTAADAARVRRSGVRPLSTEDGLALFDAGCAAGADLVPVRLDLATLRGAGDPPPLLRGLLATATRRTAATATAAGPLAERLAAVPEADRPALLLDLVRAQVAKVLGFAGPDAVEPTSAFVDLGFDSLTSVEFRDNLSATTGLRLPPTLVFDHPTPLALAAHLGAGLDGRTAPAAPVTATRAAADEPIAIVAMSCRYPGGIGSPEDLWRMVRDGGDGISAFPEDRGWDTAELFDPDPDKPGKTYAREGGFLAGAAEFDPVFFGISPREAYAMDPQQRLLLETSWEVLERAGLDPAGLRGSRTGVFAGVMYHNYAARLADVPDEIEGFLGTGASSSVVSGRVAYTFGFEGPAVTVDTACSSSLVSLHLAAQSLRQGECDLALAGGVTVMATADTFINFSRQRGLAPNGRCKPFAAAADGTGWSEGVGVLLLERLSDARRNGHQVLAVVRGSAVNQDGASNGLTAPNGPSQQRVIRQALASAGLSTQDVDVVEAHGTGTTLGDPIEAQAVLATYGQDRTEPLWLGSIKSNLGHTQAAAGVAGVIKVVEAMRHGVLPKTLHVDQPSPHVDWSEGAVELLTESRPWPETGRPRRAAVSSFGVSGTNAHAVIEHVAEAPAPAEPDEPGAVPWVLSARSRAALLAQAERLAAFATEHPDLGPVSLGRSLAETRARFEHRAVVVGSSRAELVAGLGSLSPVVAGSGKTALLFTGQGSQRLGMGRELYETYPVFAQAWDEVTAHLSIPDLPVGDTGFAQPAIFAFEVAMVRLVESWGVRADALVGHSIGELAAAYIAGVWSLEDACKLVSARASLMQALPRGGAMVAIPVAESAVELSEGVSIAAVNGAESVVVSGDEDAVLALAAQFPRSKRLNTSHAFHSAHMEPMLAAFREVAESVTYQEPRIPVVGAEVTSAEYWVRQVRGAVRFHDAVQQVEGMVLVEVGPDASLTALTGGVALQRRDRSEAVALVTGLGKAHAAGTPVDWAAFFGGRGARVDLPTYAFQHDHYWLFPPAAGAAGARGYGLAGADHPLVGAAVALPDTDGLVLTGRLTARDHAWVADHAVHGAVLLPGTALVDLAVRAGDEVGAAELVELTLEAPLVLPGDGAVDLRVGVAGPDGSGARAVNVHSRPAGADADVPWTRHATGLLAEGTGTAPADLTAWPPPGADPVDTGTLYAELADLGLDYGPAFRGLRAAWRRGDEVFAEVALPEEHRADAARFGVHPALLDAALHTIGLSAATTGTDTARLPFAWTGVTLHAAGATAARVRVTTTGADAVRVDVADPAGAPVVTVASLATRPVSVEQLAAADRGGAALLRLDWVPATTAAPAPAAVVVGTGALDLPGALKAAGVEVTTHADLVSLPPLTDAVPVLVHLDPTDDPRTAATAALDLVRGWLDGDRPEGARLVLLTRGAVAAADGDTIADPAPAAAWGLVRSAQSEHPDRVVLVDTDDDPRSLTLLLPAIAGGEHQLTLRAGRALAPRLVRTATPANDGPPAPTGTGLDPAGAGFGSAGAGFDPAGAGLASPAAALDPAGTVLLTGATGSLGRLVARHLVTAHGVRHLVLASRRGPAAAGAPELVAELAALGADAEVVACDAADRVAVAALLAAVPATRPLTAVVHAAGVLDDGVLAAMTPERVERVLRPKADAARVLHELTRDLDLTAFVLFSSAAGVLGSPGQANYAAANAYLDALAVHRRSLGLPAVSLSWGAWADADGMAADLADADRRRMSRAGVVPLTADQGLALFDAALAADAAHLVPMGVAATAPRGATIPPVLSGLVRAPRRAARAAAAETDASALLAALAGKSDEERTALLVGLVRAEVAAVLGFAGPEAVEPGRGFLELGIDSLTAVELRNQLGAATGLRLSTTVVFDYPTPDAMAGHLRDELGEGTATGALTAYAELDRLAALLSAVVPADDAERAGVAERLRGLLATWNGPSAAAAGGVESATAEELFDLLDTELETS</sequence>
<dbReference type="InterPro" id="IPR020806">
    <property type="entry name" value="PKS_PP-bd"/>
</dbReference>
<dbReference type="InterPro" id="IPR018201">
    <property type="entry name" value="Ketoacyl_synth_AS"/>
</dbReference>
<dbReference type="PANTHER" id="PTHR43775">
    <property type="entry name" value="FATTY ACID SYNTHASE"/>
    <property type="match status" value="1"/>
</dbReference>
<dbReference type="InterPro" id="IPR001227">
    <property type="entry name" value="Ac_transferase_dom_sf"/>
</dbReference>
<keyword evidence="6 12" id="KW-0012">Acyltransferase</keyword>
<dbReference type="SMART" id="SM00822">
    <property type="entry name" value="PKS_KR"/>
    <property type="match status" value="2"/>
</dbReference>
<dbReference type="InterPro" id="IPR057326">
    <property type="entry name" value="KR_dom"/>
</dbReference>
<dbReference type="Proteomes" id="UP000019277">
    <property type="component" value="Unassembled WGS sequence"/>
</dbReference>
<evidence type="ECO:0000256" key="3">
    <source>
        <dbReference type="ARBA" id="ARBA00022679"/>
    </source>
</evidence>
<dbReference type="InterPro" id="IPR016035">
    <property type="entry name" value="Acyl_Trfase/lysoPLipase"/>
</dbReference>
<dbReference type="EMBL" id="AYXG01000132">
    <property type="protein sequence ID" value="EWC61039.1"/>
    <property type="molecule type" value="Genomic_DNA"/>
</dbReference>
<dbReference type="GO" id="GO:0031177">
    <property type="term" value="F:phosphopantetheine binding"/>
    <property type="evidence" value="ECO:0007669"/>
    <property type="project" value="InterPro"/>
</dbReference>
<evidence type="ECO:0000256" key="7">
    <source>
        <dbReference type="PROSITE-ProRule" id="PRU01363"/>
    </source>
</evidence>
<dbReference type="InterPro" id="IPR014043">
    <property type="entry name" value="Acyl_transferase_dom"/>
</dbReference>
<dbReference type="InterPro" id="IPR042104">
    <property type="entry name" value="PKS_dehydratase_sf"/>
</dbReference>
<dbReference type="SMART" id="SM00827">
    <property type="entry name" value="PKS_AT"/>
    <property type="match status" value="1"/>
</dbReference>
<dbReference type="eggNOG" id="COG3321">
    <property type="taxonomic scope" value="Bacteria"/>
</dbReference>
<dbReference type="InterPro" id="IPR020841">
    <property type="entry name" value="PKS_Beta-ketoAc_synthase_dom"/>
</dbReference>
<dbReference type="SUPFAM" id="SSF55048">
    <property type="entry name" value="Probable ACP-binding domain of malonyl-CoA ACP transacylase"/>
    <property type="match status" value="1"/>
</dbReference>
<dbReference type="FunFam" id="3.40.47.10:FF:000019">
    <property type="entry name" value="Polyketide synthase type I"/>
    <property type="match status" value="1"/>
</dbReference>
<dbReference type="InterPro" id="IPR055123">
    <property type="entry name" value="SpnB-like_Rossmann"/>
</dbReference>
<keyword evidence="2" id="KW-0597">Phosphoprotein</keyword>
<dbReference type="InterPro" id="IPR049552">
    <property type="entry name" value="PKS_DH_N"/>
</dbReference>
<dbReference type="GO" id="GO:0004312">
    <property type="term" value="F:fatty acid synthase activity"/>
    <property type="evidence" value="ECO:0007669"/>
    <property type="project" value="TreeGrafter"/>
</dbReference>
<feature type="domain" description="Carrier" evidence="9">
    <location>
        <begin position="1925"/>
        <end position="2003"/>
    </location>
</feature>
<feature type="region of interest" description="C-terminal hotdog fold" evidence="7">
    <location>
        <begin position="1282"/>
        <end position="1421"/>
    </location>
</feature>
<reference evidence="12 13" key="1">
    <citation type="journal article" date="2014" name="Genome Announc.">
        <title>Draft Genome Sequence of the Antitrypanosomally Active Sponge-Associated Bacterium Actinokineospora sp. Strain EG49.</title>
        <authorList>
            <person name="Harjes J."/>
            <person name="Ryu T."/>
            <person name="Abdelmohsen U.R."/>
            <person name="Moitinho-Silva L."/>
            <person name="Horn H."/>
            <person name="Ravasi T."/>
            <person name="Hentschel U."/>
        </authorList>
    </citation>
    <scope>NUCLEOTIDE SEQUENCE [LARGE SCALE GENOMIC DNA]</scope>
    <source>
        <strain evidence="12 13">EG49</strain>
    </source>
</reference>
<keyword evidence="13" id="KW-1185">Reference proteome</keyword>
<feature type="active site" description="Proton acceptor; for dehydratase activity" evidence="7">
    <location>
        <position position="1177"/>
    </location>
</feature>
<dbReference type="Pfam" id="PF00550">
    <property type="entry name" value="PP-binding"/>
    <property type="match status" value="2"/>
</dbReference>
<evidence type="ECO:0000259" key="11">
    <source>
        <dbReference type="PROSITE" id="PS52019"/>
    </source>
</evidence>
<feature type="region of interest" description="Disordered" evidence="8">
    <location>
        <begin position="1601"/>
        <end position="1621"/>
    </location>
</feature>
<dbReference type="Pfam" id="PF00109">
    <property type="entry name" value="ketoacyl-synt"/>
    <property type="match status" value="1"/>
</dbReference>
<dbReference type="Pfam" id="PF02801">
    <property type="entry name" value="Ketoacyl-synt_C"/>
    <property type="match status" value="1"/>
</dbReference>